<dbReference type="EMBL" id="CP036528">
    <property type="protein sequence ID" value="QBK25960.1"/>
    <property type="molecule type" value="Genomic_DNA"/>
</dbReference>
<protein>
    <submittedName>
        <fullName evidence="1">DUF2642 domain-containing protein</fullName>
    </submittedName>
</protein>
<organism evidence="1 2">
    <name type="scientific">Ureibacillus thermophilus</name>
    <dbReference type="NCBI Taxonomy" id="367743"/>
    <lineage>
        <taxon>Bacteria</taxon>
        <taxon>Bacillati</taxon>
        <taxon>Bacillota</taxon>
        <taxon>Bacilli</taxon>
        <taxon>Bacillales</taxon>
        <taxon>Caryophanaceae</taxon>
        <taxon>Ureibacillus</taxon>
    </lineage>
</organism>
<proteinExistence type="predicted"/>
<dbReference type="KEGG" id="uth:DKZ56_08865"/>
<dbReference type="AlphaFoldDB" id="A0A4V1A344"/>
<dbReference type="Proteomes" id="UP000291151">
    <property type="component" value="Chromosome"/>
</dbReference>
<evidence type="ECO:0000313" key="1">
    <source>
        <dbReference type="EMBL" id="QBK25960.1"/>
    </source>
</evidence>
<dbReference type="RefSeq" id="WP_208649653.1">
    <property type="nucleotide sequence ID" value="NZ_CP036528.1"/>
</dbReference>
<keyword evidence="2" id="KW-1185">Reference proteome</keyword>
<sequence length="190" mass="22009">MLYDGNKFVYIPFEHIQSFYKDFENENNIQTPSEIPAFISRVNQNLTLKNILTLAKGIHVEIMVAKNEPLHGVITTIKDDYFVFESPVYKRMFIAQYHLKWLIPHLNQLPYGLSEKEFQHFASANDETFQSTFVSQLAELKNQMAILNLGKDFSHIGKVINVNNQLISIENGKSKLTYFNLSHIQTLQLV</sequence>
<evidence type="ECO:0000313" key="2">
    <source>
        <dbReference type="Proteomes" id="UP000291151"/>
    </source>
</evidence>
<gene>
    <name evidence="1" type="ORF">DKZ56_08865</name>
</gene>
<name>A0A4V1A344_9BACL</name>
<reference evidence="1 2" key="1">
    <citation type="submission" date="2019-02" db="EMBL/GenBank/DDBJ databases">
        <title>Ureibacillus thermophilus.</title>
        <authorList>
            <person name="Sunny J.S."/>
            <person name="Natarajan A."/>
            <person name="Saleena L.M."/>
        </authorList>
    </citation>
    <scope>NUCLEOTIDE SEQUENCE [LARGE SCALE GENOMIC DNA]</scope>
    <source>
        <strain evidence="1 2">LM102</strain>
    </source>
</reference>
<accession>A0A4V1A344</accession>